<dbReference type="Proteomes" id="UP000031364">
    <property type="component" value="Unassembled WGS sequence"/>
</dbReference>
<evidence type="ECO:0000313" key="1">
    <source>
        <dbReference type="EMBL" id="KIA62472.1"/>
    </source>
</evidence>
<protein>
    <submittedName>
        <fullName evidence="1">Uncharacterized protein</fullName>
    </submittedName>
</protein>
<proteinExistence type="predicted"/>
<comment type="caution">
    <text evidence="1">The sequence shown here is derived from an EMBL/GenBank/DDBJ whole genome shotgun (WGS) entry which is preliminary data.</text>
</comment>
<keyword evidence="2" id="KW-1185">Reference proteome</keyword>
<organism evidence="1 2">
    <name type="scientific">Nocardia vulneris</name>
    <dbReference type="NCBI Taxonomy" id="1141657"/>
    <lineage>
        <taxon>Bacteria</taxon>
        <taxon>Bacillati</taxon>
        <taxon>Actinomycetota</taxon>
        <taxon>Actinomycetes</taxon>
        <taxon>Mycobacteriales</taxon>
        <taxon>Nocardiaceae</taxon>
        <taxon>Nocardia</taxon>
    </lineage>
</organism>
<reference evidence="1 2" key="1">
    <citation type="journal article" date="2014" name="Int. J. Syst. Evol. Microbiol.">
        <title>Nocardia vulneris sp. nov., isolated from wounds of human patients in North America.</title>
        <authorList>
            <person name="Lasker B.A."/>
            <person name="Bell M."/>
            <person name="Klenk H.P."/>
            <person name="Sproer C."/>
            <person name="Schumann C."/>
            <person name="Schumann P."/>
            <person name="Brown J.M."/>
        </authorList>
    </citation>
    <scope>NUCLEOTIDE SEQUENCE [LARGE SCALE GENOMIC DNA]</scope>
    <source>
        <strain evidence="1 2">W9851</strain>
    </source>
</reference>
<name>A0ABR4ZAW6_9NOCA</name>
<evidence type="ECO:0000313" key="2">
    <source>
        <dbReference type="Proteomes" id="UP000031364"/>
    </source>
</evidence>
<gene>
    <name evidence="1" type="ORF">FG87_24625</name>
</gene>
<accession>A0ABR4ZAW6</accession>
<dbReference type="EMBL" id="JNFP01000031">
    <property type="protein sequence ID" value="KIA62472.1"/>
    <property type="molecule type" value="Genomic_DNA"/>
</dbReference>
<sequence length="67" mass="7427">MRILTPVPALLRGLPLHPDDDKDAYAFRIDLSAFGIPSARVVFGTDAYTGSRTLHADLLPMALYKRK</sequence>